<feature type="domain" description="Nucleotidyl transferase" evidence="2">
    <location>
        <begin position="4"/>
        <end position="269"/>
    </location>
</feature>
<evidence type="ECO:0000313" key="5">
    <source>
        <dbReference type="Proteomes" id="UP000596248"/>
    </source>
</evidence>
<dbReference type="InterPro" id="IPR051161">
    <property type="entry name" value="Mannose-6P_isomerase_type2"/>
</dbReference>
<dbReference type="RefSeq" id="WP_203353301.1">
    <property type="nucleotide sequence ID" value="NZ_CP069127.1"/>
</dbReference>
<dbReference type="CDD" id="cd02213">
    <property type="entry name" value="cupin_PMI_typeII_C"/>
    <property type="match status" value="1"/>
</dbReference>
<dbReference type="InterPro" id="IPR014710">
    <property type="entry name" value="RmlC-like_jellyroll"/>
</dbReference>
<dbReference type="Gene3D" id="3.90.550.10">
    <property type="entry name" value="Spore Coat Polysaccharide Biosynthesis Protein SpsA, Chain A"/>
    <property type="match status" value="1"/>
</dbReference>
<organism evidence="4 5">
    <name type="scientific">Brevibacillus choshinensis</name>
    <dbReference type="NCBI Taxonomy" id="54911"/>
    <lineage>
        <taxon>Bacteria</taxon>
        <taxon>Bacillati</taxon>
        <taxon>Bacillota</taxon>
        <taxon>Bacilli</taxon>
        <taxon>Bacillales</taxon>
        <taxon>Paenibacillaceae</taxon>
        <taxon>Brevibacillus</taxon>
    </lineage>
</organism>
<keyword evidence="4" id="KW-0548">Nucleotidyltransferase</keyword>
<dbReference type="InterPro" id="IPR001538">
    <property type="entry name" value="Man6P_isomerase-2_C"/>
</dbReference>
<feature type="domain" description="Mannose-6-phosphate isomerase type II C-terminal" evidence="3">
    <location>
        <begin position="339"/>
        <end position="442"/>
    </location>
</feature>
<evidence type="ECO:0000259" key="3">
    <source>
        <dbReference type="Pfam" id="PF01050"/>
    </source>
</evidence>
<evidence type="ECO:0000259" key="2">
    <source>
        <dbReference type="Pfam" id="PF00483"/>
    </source>
</evidence>
<dbReference type="Pfam" id="PF00483">
    <property type="entry name" value="NTP_transferase"/>
    <property type="match status" value="1"/>
</dbReference>
<dbReference type="GO" id="GO:0016779">
    <property type="term" value="F:nucleotidyltransferase activity"/>
    <property type="evidence" value="ECO:0007669"/>
    <property type="project" value="UniProtKB-KW"/>
</dbReference>
<protein>
    <submittedName>
        <fullName evidence="4">Mannose-1-phosphate guanylyltransferase</fullName>
    </submittedName>
</protein>
<keyword evidence="4" id="KW-0808">Transferase</keyword>
<dbReference type="Proteomes" id="UP000596248">
    <property type="component" value="Chromosome"/>
</dbReference>
<dbReference type="Pfam" id="PF01050">
    <property type="entry name" value="MannoseP_isomer"/>
    <property type="match status" value="1"/>
</dbReference>
<dbReference type="InterPro" id="IPR029044">
    <property type="entry name" value="Nucleotide-diphossugar_trans"/>
</dbReference>
<dbReference type="PANTHER" id="PTHR46390">
    <property type="entry name" value="MANNOSE-1-PHOSPHATE GUANYLYLTRANSFERASE"/>
    <property type="match status" value="1"/>
</dbReference>
<dbReference type="SUPFAM" id="SSF53448">
    <property type="entry name" value="Nucleotide-diphospho-sugar transferases"/>
    <property type="match status" value="1"/>
</dbReference>
<gene>
    <name evidence="4" type="ORF">JNE38_22195</name>
</gene>
<evidence type="ECO:0000256" key="1">
    <source>
        <dbReference type="SAM" id="Coils"/>
    </source>
</evidence>
<dbReference type="InterPro" id="IPR005835">
    <property type="entry name" value="NTP_transferase_dom"/>
</dbReference>
<name>A0ABX7FML7_BRECH</name>
<keyword evidence="5" id="KW-1185">Reference proteome</keyword>
<reference evidence="4 5" key="1">
    <citation type="submission" date="2021-01" db="EMBL/GenBank/DDBJ databases">
        <title>Identification of strong promoters based on the transcriptome of Brevibacillus choshinensis.</title>
        <authorList>
            <person name="Yao D."/>
            <person name="Zhang K."/>
            <person name="Wu J."/>
        </authorList>
    </citation>
    <scope>NUCLEOTIDE SEQUENCE [LARGE SCALE GENOMIC DNA]</scope>
    <source>
        <strain evidence="4 5">HPD31-SP3</strain>
    </source>
</reference>
<proteinExistence type="predicted"/>
<dbReference type="EMBL" id="CP069127">
    <property type="protein sequence ID" value="QRG66235.1"/>
    <property type="molecule type" value="Genomic_DNA"/>
</dbReference>
<keyword evidence="1" id="KW-0175">Coiled coil</keyword>
<dbReference type="PANTHER" id="PTHR46390:SF1">
    <property type="entry name" value="MANNOSE-1-PHOSPHATE GUANYLYLTRANSFERASE"/>
    <property type="match status" value="1"/>
</dbReference>
<accession>A0ABX7FML7</accession>
<feature type="coiled-coil region" evidence="1">
    <location>
        <begin position="121"/>
        <end position="148"/>
    </location>
</feature>
<sequence length="456" mass="51988">MKLILLSGGSGKRLWPLSNDARSKQFLRLLQNEQGELESMLQRIWKQLRSANLQKDSIITTSYTQVDMIQNQIGSDVELLVEPQRRDTFPAIALAAVYLYSMKEISMQEICVVMPVDAYVEDEFFERIKKLEEVLDDSEAELALIGVEPTYPSEKYGYIVPFAHQEDRAYYQVNRFTEKPTRDAAKELIAQDALWNCGVFAFRLETMIASLIDRGIPIHFEELLRHYQSLSAISFDYEFVEKTNRIAVLPYQGSWSDLGTWNTLTDQMAANQVGKGLVDESSCSTHLVNELDIPVVVLGLSNAIVAASPDGILISEKSVSHMVKEWVKDIGTRPMFEERRWGWYKVLDHAKSLDGSEVLTKRIGVTAGKNLSYQLHHMRSEVWTIIRGEGIFCLNDKIFPVKVGDVLKIPVEAKHAIKALTDLEFIEVQTGQSLVEEDIIRIYMTWEEIEKNSAWV</sequence>
<evidence type="ECO:0000313" key="4">
    <source>
        <dbReference type="EMBL" id="QRG66235.1"/>
    </source>
</evidence>
<dbReference type="Gene3D" id="2.60.120.10">
    <property type="entry name" value="Jelly Rolls"/>
    <property type="match status" value="1"/>
</dbReference>
<dbReference type="InterPro" id="IPR011051">
    <property type="entry name" value="RmlC_Cupin_sf"/>
</dbReference>
<dbReference type="SUPFAM" id="SSF51182">
    <property type="entry name" value="RmlC-like cupins"/>
    <property type="match status" value="1"/>
</dbReference>